<evidence type="ECO:0000256" key="2">
    <source>
        <dbReference type="ARBA" id="ARBA00004936"/>
    </source>
</evidence>
<dbReference type="GO" id="GO:0005886">
    <property type="term" value="C:plasma membrane"/>
    <property type="evidence" value="ECO:0007669"/>
    <property type="project" value="UniProtKB-SubCell"/>
</dbReference>
<feature type="transmembrane region" description="Helical" evidence="7">
    <location>
        <begin position="6"/>
        <end position="26"/>
    </location>
</feature>
<evidence type="ECO:0000256" key="4">
    <source>
        <dbReference type="ARBA" id="ARBA00022692"/>
    </source>
</evidence>
<feature type="transmembrane region" description="Helical" evidence="7">
    <location>
        <begin position="166"/>
        <end position="185"/>
    </location>
</feature>
<keyword evidence="5 7" id="KW-1133">Transmembrane helix</keyword>
<gene>
    <name evidence="9" type="primary">ltaS1</name>
    <name evidence="9" type="ORF">NCTC10138_01239</name>
</gene>
<dbReference type="KEGG" id="aaxa:NCTC10138_01239"/>
<keyword evidence="4 7" id="KW-0812">Transmembrane</keyword>
<comment type="subcellular location">
    <subcellularLocation>
        <location evidence="1">Cell membrane</location>
        <topology evidence="1">Multi-pass membrane protein</topology>
    </subcellularLocation>
</comment>
<evidence type="ECO:0000256" key="3">
    <source>
        <dbReference type="ARBA" id="ARBA00022475"/>
    </source>
</evidence>
<dbReference type="Pfam" id="PF00884">
    <property type="entry name" value="Sulfatase"/>
    <property type="match status" value="1"/>
</dbReference>
<dbReference type="OrthoDB" id="383681at2"/>
<dbReference type="PANTHER" id="PTHR47371">
    <property type="entry name" value="LIPOTEICHOIC ACID SYNTHASE"/>
    <property type="match status" value="1"/>
</dbReference>
<sequence length="709" mass="82780">MTPLQIITLIFTSFILFNTINTYFLTYKKLNRYIAPFKHTFIGELNALFGNVGTLLLFLTIGIFIFKDMYSITIYLLILSIVLNIFFFAISVFSLYYGNVFSKSGFDIFKNPSAGISKGLFGEIIGELFKYYRVLLFIPTISMSLVLVFIESNDLKNIVINFDFRTYSLYVTITLILLIVSYILYRKMFIKELPIKSAQTTYAIQNYGVYPYYIIHLISPNFEPNIEKLLNIHNQDELFLKISKYNKNQKTYTNQLDNSIHSNRLTKNDLAESITINDSLIKNSDLHGILKGKNLVLIQMESMNSFLLDLKNDEENFPFLKELLKESLVFDNFYTSVGIGVSSDAEVTTLTGLYPSGSDNYYWKSFNRVTNKYKSFVPLTTLPKYFNQKNYKTLAIHGDQAIFYNRNHAYKNLIDFNDFYSLESFDNLTPHGKIGTAHLYKFEYLPNKFHVSPWASDYQLFEKTNELMKNEKNNYMYFPITMMPHTPFEYHPNEELIDQDTTLNPLTNKYLSFASYYDNIIKRLFIDRNGNNVTDSNNVYLFYGDHGSGLRNNDLYKLFNKDIKKDPLFERDLLQKVMCFLYVPSNDIDHATNIKNGLITGNQPLVRGQMDIYRSVIELFDLDCKNDLYFGTHLFSTEKTFVLDNKMLDVATDDAFFSLRDPKYTRPTKYQVPIKTLKVIKETKLINDLLFQKESLQEKINIELNKKKD</sequence>
<evidence type="ECO:0000256" key="6">
    <source>
        <dbReference type="ARBA" id="ARBA00023136"/>
    </source>
</evidence>
<evidence type="ECO:0000259" key="8">
    <source>
        <dbReference type="Pfam" id="PF00884"/>
    </source>
</evidence>
<name>A0A449BEH4_HAPAX</name>
<keyword evidence="6 7" id="KW-0472">Membrane</keyword>
<dbReference type="PANTHER" id="PTHR47371:SF3">
    <property type="entry name" value="PHOSPHOGLYCEROL TRANSFERASE I"/>
    <property type="match status" value="1"/>
</dbReference>
<feature type="transmembrane region" description="Helical" evidence="7">
    <location>
        <begin position="72"/>
        <end position="97"/>
    </location>
</feature>
<dbReference type="Gene3D" id="3.30.1120.170">
    <property type="match status" value="1"/>
</dbReference>
<reference evidence="9 10" key="1">
    <citation type="submission" date="2019-01" db="EMBL/GenBank/DDBJ databases">
        <authorList>
            <consortium name="Pathogen Informatics"/>
        </authorList>
    </citation>
    <scope>NUCLEOTIDE SEQUENCE [LARGE SCALE GENOMIC DNA]</scope>
    <source>
        <strain evidence="9 10">NCTC10138</strain>
    </source>
</reference>
<dbReference type="Proteomes" id="UP000289841">
    <property type="component" value="Chromosome"/>
</dbReference>
<evidence type="ECO:0000256" key="1">
    <source>
        <dbReference type="ARBA" id="ARBA00004651"/>
    </source>
</evidence>
<dbReference type="InterPro" id="IPR017850">
    <property type="entry name" value="Alkaline_phosphatase_core_sf"/>
</dbReference>
<keyword evidence="3" id="KW-1003">Cell membrane</keyword>
<feature type="transmembrane region" description="Helical" evidence="7">
    <location>
        <begin position="47"/>
        <end position="66"/>
    </location>
</feature>
<dbReference type="Gene3D" id="3.40.720.10">
    <property type="entry name" value="Alkaline Phosphatase, subunit A"/>
    <property type="match status" value="1"/>
</dbReference>
<evidence type="ECO:0000313" key="10">
    <source>
        <dbReference type="Proteomes" id="UP000289841"/>
    </source>
</evidence>
<feature type="domain" description="Sulfatase N-terminal" evidence="8">
    <location>
        <begin position="293"/>
        <end position="564"/>
    </location>
</feature>
<proteinExistence type="predicted"/>
<accession>A0A449BEH4</accession>
<dbReference type="InterPro" id="IPR000917">
    <property type="entry name" value="Sulfatase_N"/>
</dbReference>
<feature type="transmembrane region" description="Helical" evidence="7">
    <location>
        <begin position="131"/>
        <end position="150"/>
    </location>
</feature>
<keyword evidence="10" id="KW-1185">Reference proteome</keyword>
<protein>
    <submittedName>
        <fullName evidence="9">Lipoteichoic acid synthase 1</fullName>
    </submittedName>
</protein>
<comment type="pathway">
    <text evidence="2">Cell wall biogenesis; lipoteichoic acid biosynthesis.</text>
</comment>
<dbReference type="CDD" id="cd16015">
    <property type="entry name" value="LTA_synthase"/>
    <property type="match status" value="1"/>
</dbReference>
<dbReference type="SUPFAM" id="SSF53649">
    <property type="entry name" value="Alkaline phosphatase-like"/>
    <property type="match status" value="1"/>
</dbReference>
<dbReference type="RefSeq" id="WP_026391108.1">
    <property type="nucleotide sequence ID" value="NZ_LR215048.1"/>
</dbReference>
<evidence type="ECO:0000313" key="9">
    <source>
        <dbReference type="EMBL" id="VEU80851.1"/>
    </source>
</evidence>
<dbReference type="InterPro" id="IPR050448">
    <property type="entry name" value="OpgB/LTA_synthase_biosynth"/>
</dbReference>
<dbReference type="EMBL" id="LR215048">
    <property type="protein sequence ID" value="VEU80851.1"/>
    <property type="molecule type" value="Genomic_DNA"/>
</dbReference>
<dbReference type="AlphaFoldDB" id="A0A449BEH4"/>
<evidence type="ECO:0000256" key="7">
    <source>
        <dbReference type="SAM" id="Phobius"/>
    </source>
</evidence>
<organism evidence="9 10">
    <name type="scientific">Haploplasma axanthum</name>
    <name type="common">Acholeplasma axanthum</name>
    <dbReference type="NCBI Taxonomy" id="29552"/>
    <lineage>
        <taxon>Bacteria</taxon>
        <taxon>Bacillati</taxon>
        <taxon>Mycoplasmatota</taxon>
        <taxon>Mollicutes</taxon>
        <taxon>Acholeplasmatales</taxon>
        <taxon>Acholeplasmataceae</taxon>
        <taxon>Haploplasma</taxon>
    </lineage>
</organism>
<dbReference type="STRING" id="1278311.GCA_000428705_00230"/>
<evidence type="ECO:0000256" key="5">
    <source>
        <dbReference type="ARBA" id="ARBA00022989"/>
    </source>
</evidence>